<dbReference type="InterPro" id="IPR057235">
    <property type="entry name" value="DUF7913"/>
</dbReference>
<sequence>MKQPPQQSSSMVEEMGSAEEVIKAFLDYLVDPLLPLKPPSSAPSLSNQQKVAKQMHAVVLLYNYYQRKRHARAEFLDFMSFCRLVVTLRPVLAAYMTSTERPVPTDSENLENQLSVAQKAIEDACKISTSLDVSRDIPDVKEWVVSKVAVFLVNPSKESCTLSFSSLTDGVWSIFEKRIDQCVDNQENQTKSRNLDKKKRKRRPSTGEPDLQQLAFSALKEARGIEQSHLRILERHVTYSLDKERTSACCFIMECRSTNQEFEFSVRDIIESLQGPLVKKISGNWTLTQLIEYYNVLPYAGIMSSWFLRQCPLISSELLNASYDFANAKIQENDCENMRTQSKDDSTDVESDKTYDDDNLAKSKYTESRVDCDHGPESENVEAMDMNLSGKPSGAEVLSQGSKKELMAVNFMKSDNYSFANANAQEDACDERLMRIQGEVDEDVESDGTLVHENLPKSKSNKGKSDSHNLSKGKNYTGLDVNLSGMVSDTEILIQRSDEESMAIDVIESKKFVCPFDREANVKSSGKNPDDNVKIVQHSSKGKVPEETCERLHSENDNNPVSVSNSMGEEVGSFNSFERPAKKVKDLVKSHDVAESSPPCKTKTNPLVLCDRKVLQLESSGPYVDDIQETRGTLTNEGNSTIISLLGDDVAESKLKSDERLAKEKDLILCKSDSRCESKSGLLRSSQDLQLNSGYIDEDTVLGKGNLPSEISATIISQTTDTDDVRSDKPDPKLIDQKDFEYATTDKKRDLGLASKKPSKCEKIDSASQSDVRMPITDPPSFPSGKRSDDSPMACPKKKDENLSTKSIIVYNAKRKRFRNHDARAPTGCENTEKETAKGEKSCNTECQDKTETNRAIMPFNLQGTQVADPTINPLESVHGATNYLLSVMALKETELSQTALGVLLQKKQDLCHQQQEIQDQIALCDQSIQKILDGNENSLVLKIDTLINCCNDFLKNKTEVQCNSYDEGGDSGTIQSPRPETIFKPFPSIGSAYQESDNRNANYCAPAGQYMSSSSGNVLGGVDGGEMDFKCSGEGTRFSSPHEMESAASEMTAAGETMEH</sequence>
<dbReference type="AlphaFoldDB" id="A0AAV3NZJ8"/>
<reference evidence="4 5" key="1">
    <citation type="submission" date="2024-01" db="EMBL/GenBank/DDBJ databases">
        <title>The complete chloroplast genome sequence of Lithospermum erythrorhizon: insights into the phylogenetic relationship among Boraginaceae species and the maternal lineages of purple gromwells.</title>
        <authorList>
            <person name="Okada T."/>
            <person name="Watanabe K."/>
        </authorList>
    </citation>
    <scope>NUCLEOTIDE SEQUENCE [LARGE SCALE GENOMIC DNA]</scope>
</reference>
<dbReference type="Pfam" id="PF25502">
    <property type="entry name" value="DUF7915"/>
    <property type="match status" value="1"/>
</dbReference>
<feature type="region of interest" description="Disordered" evidence="1">
    <location>
        <begin position="336"/>
        <end position="358"/>
    </location>
</feature>
<evidence type="ECO:0000313" key="4">
    <source>
        <dbReference type="EMBL" id="GAA0143871.1"/>
    </source>
</evidence>
<feature type="domain" description="DUF7913" evidence="2">
    <location>
        <begin position="15"/>
        <end position="132"/>
    </location>
</feature>
<evidence type="ECO:0000259" key="2">
    <source>
        <dbReference type="Pfam" id="PF25500"/>
    </source>
</evidence>
<organism evidence="4 5">
    <name type="scientific">Lithospermum erythrorhizon</name>
    <name type="common">Purple gromwell</name>
    <name type="synonym">Lithospermum officinale var. erythrorhizon</name>
    <dbReference type="NCBI Taxonomy" id="34254"/>
    <lineage>
        <taxon>Eukaryota</taxon>
        <taxon>Viridiplantae</taxon>
        <taxon>Streptophyta</taxon>
        <taxon>Embryophyta</taxon>
        <taxon>Tracheophyta</taxon>
        <taxon>Spermatophyta</taxon>
        <taxon>Magnoliopsida</taxon>
        <taxon>eudicotyledons</taxon>
        <taxon>Gunneridae</taxon>
        <taxon>Pentapetalae</taxon>
        <taxon>asterids</taxon>
        <taxon>lamiids</taxon>
        <taxon>Boraginales</taxon>
        <taxon>Boraginaceae</taxon>
        <taxon>Boraginoideae</taxon>
        <taxon>Lithospermeae</taxon>
        <taxon>Lithospermum</taxon>
    </lineage>
</organism>
<keyword evidence="5" id="KW-1185">Reference proteome</keyword>
<protein>
    <submittedName>
        <fullName evidence="4">Uncharacterized protein</fullName>
    </submittedName>
</protein>
<feature type="region of interest" description="Disordered" evidence="1">
    <location>
        <begin position="186"/>
        <end position="208"/>
    </location>
</feature>
<accession>A0AAV3NZJ8</accession>
<feature type="compositionally biased region" description="Low complexity" evidence="1">
    <location>
        <begin position="1047"/>
        <end position="1061"/>
    </location>
</feature>
<feature type="region of interest" description="Disordered" evidence="1">
    <location>
        <begin position="718"/>
        <end position="799"/>
    </location>
</feature>
<feature type="region of interest" description="Disordered" evidence="1">
    <location>
        <begin position="441"/>
        <end position="477"/>
    </location>
</feature>
<proteinExistence type="predicted"/>
<dbReference type="InterPro" id="IPR057237">
    <property type="entry name" value="DUF7915"/>
</dbReference>
<dbReference type="EMBL" id="BAABME010000572">
    <property type="protein sequence ID" value="GAA0143871.1"/>
    <property type="molecule type" value="Genomic_DNA"/>
</dbReference>
<feature type="compositionally biased region" description="Basic and acidic residues" evidence="1">
    <location>
        <begin position="723"/>
        <end position="751"/>
    </location>
</feature>
<dbReference type="PANTHER" id="PTHR33913:SF1">
    <property type="entry name" value="DRBM DOMAIN-CONTAINING PROTEIN"/>
    <property type="match status" value="1"/>
</dbReference>
<dbReference type="Pfam" id="PF25500">
    <property type="entry name" value="DUF7913"/>
    <property type="match status" value="1"/>
</dbReference>
<feature type="compositionally biased region" description="Basic and acidic residues" evidence="1">
    <location>
        <begin position="341"/>
        <end position="358"/>
    </location>
</feature>
<feature type="region of interest" description="Disordered" evidence="1">
    <location>
        <begin position="1037"/>
        <end position="1061"/>
    </location>
</feature>
<comment type="caution">
    <text evidence="4">The sequence shown here is derived from an EMBL/GenBank/DDBJ whole genome shotgun (WGS) entry which is preliminary data.</text>
</comment>
<evidence type="ECO:0000259" key="3">
    <source>
        <dbReference type="Pfam" id="PF25502"/>
    </source>
</evidence>
<gene>
    <name evidence="4" type="ORF">LIER_04452</name>
</gene>
<dbReference type="Proteomes" id="UP001454036">
    <property type="component" value="Unassembled WGS sequence"/>
</dbReference>
<dbReference type="PANTHER" id="PTHR33913">
    <property type="entry name" value="ALEURONE LAYER MORPHOGENESIS PROTEIN"/>
    <property type="match status" value="1"/>
</dbReference>
<evidence type="ECO:0000313" key="5">
    <source>
        <dbReference type="Proteomes" id="UP001454036"/>
    </source>
</evidence>
<feature type="domain" description="DUF7915" evidence="3">
    <location>
        <begin position="168"/>
        <end position="309"/>
    </location>
</feature>
<name>A0AAV3NZJ8_LITER</name>
<evidence type="ECO:0000256" key="1">
    <source>
        <dbReference type="SAM" id="MobiDB-lite"/>
    </source>
</evidence>